<name>A0A1I4Z1G4_9RHOB</name>
<dbReference type="EMBL" id="FOVP01000002">
    <property type="protein sequence ID" value="SFN44017.1"/>
    <property type="molecule type" value="Genomic_DNA"/>
</dbReference>
<sequence length="289" mass="32330">MDTPSATLDRLRREKADNPQPPERTPERLHLKEISTEPLVFQVRAEGLDMDRVGEIAGDLSALCLDEPIHLWWSGLRWIVIDGHHRLEAIKLAQERGGETRKVAVKAHPAMPLEEAFGAASPLNAREKVTITREERGNAAWRLVCCGTGSIKDQAAWTGASKSQISIMRAVFDRLRAKPIHQETLIDQGWDWARMLDQGKDEREFHSDMIEAQAQEWAKKLGSAIGGQRMVESPEALARALEIISPALPSSLIQTVYFWDALDGGGRALLEEVDKEQSEELDGNEIIDF</sequence>
<dbReference type="Proteomes" id="UP000198599">
    <property type="component" value="Unassembled WGS sequence"/>
</dbReference>
<reference evidence="3" key="1">
    <citation type="submission" date="2016-10" db="EMBL/GenBank/DDBJ databases">
        <authorList>
            <person name="Varghese N."/>
            <person name="Submissions S."/>
        </authorList>
    </citation>
    <scope>NUCLEOTIDE SEQUENCE [LARGE SCALE GENOMIC DNA]</scope>
    <source>
        <strain evidence="3">DSM 28463</strain>
    </source>
</reference>
<dbReference type="SUPFAM" id="SSF110849">
    <property type="entry name" value="ParB/Sulfiredoxin"/>
    <property type="match status" value="1"/>
</dbReference>
<evidence type="ECO:0000256" key="1">
    <source>
        <dbReference type="SAM" id="MobiDB-lite"/>
    </source>
</evidence>
<organism evidence="2 3">
    <name type="scientific">Roseovarius lutimaris</name>
    <dbReference type="NCBI Taxonomy" id="1005928"/>
    <lineage>
        <taxon>Bacteria</taxon>
        <taxon>Pseudomonadati</taxon>
        <taxon>Pseudomonadota</taxon>
        <taxon>Alphaproteobacteria</taxon>
        <taxon>Rhodobacterales</taxon>
        <taxon>Roseobacteraceae</taxon>
        <taxon>Roseovarius</taxon>
    </lineage>
</organism>
<evidence type="ECO:0000313" key="2">
    <source>
        <dbReference type="EMBL" id="SFN44017.1"/>
    </source>
</evidence>
<feature type="region of interest" description="Disordered" evidence="1">
    <location>
        <begin position="1"/>
        <end position="28"/>
    </location>
</feature>
<gene>
    <name evidence="2" type="ORF">SAMN04487859_102218</name>
</gene>
<dbReference type="OrthoDB" id="7353482at2"/>
<dbReference type="InterPro" id="IPR036086">
    <property type="entry name" value="ParB/Sulfiredoxin_sf"/>
</dbReference>
<evidence type="ECO:0008006" key="4">
    <source>
        <dbReference type="Google" id="ProtNLM"/>
    </source>
</evidence>
<dbReference type="RefSeq" id="WP_143076283.1">
    <property type="nucleotide sequence ID" value="NZ_FOVP01000002.1"/>
</dbReference>
<proteinExistence type="predicted"/>
<keyword evidence="3" id="KW-1185">Reference proteome</keyword>
<dbReference type="STRING" id="1005928.SAMN04487859_102218"/>
<evidence type="ECO:0000313" key="3">
    <source>
        <dbReference type="Proteomes" id="UP000198599"/>
    </source>
</evidence>
<accession>A0A1I4Z1G4</accession>
<dbReference type="AlphaFoldDB" id="A0A1I4Z1G4"/>
<protein>
    <recommendedName>
        <fullName evidence="4">ParB-like nuclease domain-containing protein</fullName>
    </recommendedName>
</protein>